<protein>
    <submittedName>
        <fullName evidence="7">META domain-containing protein</fullName>
    </submittedName>
</protein>
<dbReference type="InterPro" id="IPR038670">
    <property type="entry name" value="HslJ-like_sf"/>
</dbReference>
<evidence type="ECO:0000259" key="5">
    <source>
        <dbReference type="Pfam" id="PF03724"/>
    </source>
</evidence>
<evidence type="ECO:0000256" key="3">
    <source>
        <dbReference type="ARBA" id="ARBA00023139"/>
    </source>
</evidence>
<dbReference type="InterPro" id="IPR036328">
    <property type="entry name" value="MliC_sf"/>
</dbReference>
<dbReference type="InterPro" id="IPR053147">
    <property type="entry name" value="Hsp_HslJ-like"/>
</dbReference>
<dbReference type="InterPro" id="IPR018660">
    <property type="entry name" value="MliC"/>
</dbReference>
<organism evidence="7 8">
    <name type="scientific">Butyricimonas hominis</name>
    <dbReference type="NCBI Taxonomy" id="2763032"/>
    <lineage>
        <taxon>Bacteria</taxon>
        <taxon>Pseudomonadati</taxon>
        <taxon>Bacteroidota</taxon>
        <taxon>Bacteroidia</taxon>
        <taxon>Bacteroidales</taxon>
        <taxon>Odoribacteraceae</taxon>
        <taxon>Butyricimonas</taxon>
    </lineage>
</organism>
<evidence type="ECO:0000313" key="7">
    <source>
        <dbReference type="EMBL" id="MBC5622568.1"/>
    </source>
</evidence>
<dbReference type="Pfam" id="PF03724">
    <property type="entry name" value="META"/>
    <property type="match status" value="1"/>
</dbReference>
<keyword evidence="4" id="KW-0449">Lipoprotein</keyword>
<comment type="caution">
    <text evidence="7">The sequence shown here is derived from an EMBL/GenBank/DDBJ whole genome shotgun (WGS) entry which is preliminary data.</text>
</comment>
<keyword evidence="1" id="KW-0732">Signal</keyword>
<dbReference type="InterPro" id="IPR005184">
    <property type="entry name" value="DUF306_Meta_HslJ"/>
</dbReference>
<evidence type="ECO:0000313" key="8">
    <source>
        <dbReference type="Proteomes" id="UP000646484"/>
    </source>
</evidence>
<sequence>MMIATVLAFAGCKSNTGNKAALTANEWQLKEMTSNNEKVALSQRVPTIILTDTNTMYGFAGCNRFFGRYSTEGNTIKLEPGGMTMMACPDLKFEDQFVKALAAMTSYSVENGELKFTDKDKKMTLVFTKADPKVGVANDNHGCNAAAGFTWSEVKKDCIRLFESGVRMNPVNDPEAATSAFIVFSADSAQVEVFLPNVENHPVLDRRGLPNGGYAWNVEDDDTYNVRQVNGQWIIEQRAQTLYTETPNSVINAVFQGGDGKTKMLYQVNVTFYPNEELAVVTLDDQTYELPQQVMASGYRYEKDNVSLIGKGTEAKLTLPDGKVLNLQEKKK</sequence>
<name>A0ABR7D3L8_9BACT</name>
<dbReference type="Gene3D" id="2.40.128.270">
    <property type="match status" value="1"/>
</dbReference>
<dbReference type="Gene3D" id="2.40.128.200">
    <property type="match status" value="1"/>
</dbReference>
<gene>
    <name evidence="7" type="ORF">H8S64_15840</name>
</gene>
<feature type="domain" description="C-type lysozyme inhibitor" evidence="6">
    <location>
        <begin position="267"/>
        <end position="323"/>
    </location>
</feature>
<dbReference type="PANTHER" id="PTHR35535">
    <property type="entry name" value="HEAT SHOCK PROTEIN HSLJ"/>
    <property type="match status" value="1"/>
</dbReference>
<evidence type="ECO:0000259" key="6">
    <source>
        <dbReference type="Pfam" id="PF09864"/>
    </source>
</evidence>
<dbReference type="EMBL" id="JACOOH010000007">
    <property type="protein sequence ID" value="MBC5622568.1"/>
    <property type="molecule type" value="Genomic_DNA"/>
</dbReference>
<dbReference type="SUPFAM" id="SSF141488">
    <property type="entry name" value="YdhA-like"/>
    <property type="match status" value="1"/>
</dbReference>
<dbReference type="Pfam" id="PF09864">
    <property type="entry name" value="MliC"/>
    <property type="match status" value="1"/>
</dbReference>
<keyword evidence="8" id="KW-1185">Reference proteome</keyword>
<evidence type="ECO:0000256" key="1">
    <source>
        <dbReference type="ARBA" id="ARBA00022729"/>
    </source>
</evidence>
<proteinExistence type="predicted"/>
<accession>A0ABR7D3L8</accession>
<evidence type="ECO:0000256" key="4">
    <source>
        <dbReference type="ARBA" id="ARBA00023288"/>
    </source>
</evidence>
<dbReference type="PANTHER" id="PTHR35535:SF1">
    <property type="entry name" value="HEAT SHOCK PROTEIN HSLJ"/>
    <property type="match status" value="1"/>
</dbReference>
<feature type="domain" description="DUF306" evidence="5">
    <location>
        <begin position="20"/>
        <end position="127"/>
    </location>
</feature>
<reference evidence="7 8" key="1">
    <citation type="submission" date="2020-08" db="EMBL/GenBank/DDBJ databases">
        <title>Genome public.</title>
        <authorList>
            <person name="Liu C."/>
            <person name="Sun Q."/>
        </authorList>
    </citation>
    <scope>NUCLEOTIDE SEQUENCE [LARGE SCALE GENOMIC DNA]</scope>
    <source>
        <strain evidence="7 8">NSJ-56</strain>
    </source>
</reference>
<keyword evidence="2" id="KW-0472">Membrane</keyword>
<keyword evidence="3" id="KW-0564">Palmitate</keyword>
<evidence type="ECO:0000256" key="2">
    <source>
        <dbReference type="ARBA" id="ARBA00023136"/>
    </source>
</evidence>
<dbReference type="Proteomes" id="UP000646484">
    <property type="component" value="Unassembled WGS sequence"/>
</dbReference>